<comment type="caution">
    <text evidence="2">The sequence shown here is derived from an EMBL/GenBank/DDBJ whole genome shotgun (WGS) entry which is preliminary data.</text>
</comment>
<organism evidence="2 3">
    <name type="scientific">Roseateles agri</name>
    <dbReference type="NCBI Taxonomy" id="3098619"/>
    <lineage>
        <taxon>Bacteria</taxon>
        <taxon>Pseudomonadati</taxon>
        <taxon>Pseudomonadota</taxon>
        <taxon>Betaproteobacteria</taxon>
        <taxon>Burkholderiales</taxon>
        <taxon>Sphaerotilaceae</taxon>
        <taxon>Roseateles</taxon>
    </lineage>
</organism>
<keyword evidence="2" id="KW-0378">Hydrolase</keyword>
<feature type="domain" description="AB hydrolase-1" evidence="1">
    <location>
        <begin position="51"/>
        <end position="208"/>
    </location>
</feature>
<dbReference type="Gene3D" id="3.40.50.1820">
    <property type="entry name" value="alpha/beta hydrolase"/>
    <property type="match status" value="1"/>
</dbReference>
<dbReference type="Proteomes" id="UP001285263">
    <property type="component" value="Unassembled WGS sequence"/>
</dbReference>
<dbReference type="InterPro" id="IPR029058">
    <property type="entry name" value="AB_hydrolase_fold"/>
</dbReference>
<evidence type="ECO:0000313" key="2">
    <source>
        <dbReference type="EMBL" id="MDY0748309.1"/>
    </source>
</evidence>
<sequence>MMTTTSTPAVPAPPPSVKLFGLEPIRAAFEYASMRRMNRQQLPRGDGHPIVVFPGLASDGKTMTALRDFLRDLGYTVYDWGRGYNNGPQGDTSEWLRELALDIQQMVSAHTEGVTLLGWSLGGIYAREVSKHIKPAVRQVITIGSPFAAEPTQVRVGLLWRWVNGRPMQLDDALRTQLQTAPEVPTTSIYSRTDGVVAWQTCIQPGEHPHVEHVEVEASHCGMCWNPSVLRAVAERLHRQPKKPDRHDKEHPMTMKTLRNRFVAAAALCAFGATFAQAPLPAVKRSGAVEYLSGGIGSDESTAIKAVSTQWPLTLEFAVNTQPRADYASDVQVTIRDAHDTAVFQTTSSGPFLLVKLPPGQYKVDAQYQGKTLRQAVTVAQGKAAHESFVWPASAG</sequence>
<dbReference type="Gene3D" id="2.60.40.1120">
    <property type="entry name" value="Carboxypeptidase-like, regulatory domain"/>
    <property type="match status" value="1"/>
</dbReference>
<dbReference type="SUPFAM" id="SSF53474">
    <property type="entry name" value="alpha/beta-Hydrolases"/>
    <property type="match status" value="1"/>
</dbReference>
<gene>
    <name evidence="2" type="ORF">SNE35_27675</name>
</gene>
<evidence type="ECO:0000259" key="1">
    <source>
        <dbReference type="Pfam" id="PF12697"/>
    </source>
</evidence>
<dbReference type="GO" id="GO:0016787">
    <property type="term" value="F:hydrolase activity"/>
    <property type="evidence" value="ECO:0007669"/>
    <property type="project" value="UniProtKB-KW"/>
</dbReference>
<reference evidence="2 3" key="1">
    <citation type="submission" date="2023-11" db="EMBL/GenBank/DDBJ databases">
        <title>Paucibacter sp. nov., isolated from fresh soil in Korea.</title>
        <authorList>
            <person name="Le N.T.T."/>
        </authorList>
    </citation>
    <scope>NUCLEOTIDE SEQUENCE [LARGE SCALE GENOMIC DNA]</scope>
    <source>
        <strain evidence="2 3">R3-3</strain>
    </source>
</reference>
<proteinExistence type="predicted"/>
<dbReference type="EMBL" id="JAXCLA010000010">
    <property type="protein sequence ID" value="MDY0748309.1"/>
    <property type="molecule type" value="Genomic_DNA"/>
</dbReference>
<dbReference type="Pfam" id="PF12697">
    <property type="entry name" value="Abhydrolase_6"/>
    <property type="match status" value="1"/>
</dbReference>
<name>A0ABU5DPR7_9BURK</name>
<keyword evidence="3" id="KW-1185">Reference proteome</keyword>
<dbReference type="InterPro" id="IPR000073">
    <property type="entry name" value="AB_hydrolase_1"/>
</dbReference>
<protein>
    <submittedName>
        <fullName evidence="2">Alpha/beta fold hydrolase</fullName>
    </submittedName>
</protein>
<dbReference type="RefSeq" id="WP_320426281.1">
    <property type="nucleotide sequence ID" value="NZ_JAXCLA010000010.1"/>
</dbReference>
<accession>A0ABU5DPR7</accession>
<evidence type="ECO:0000313" key="3">
    <source>
        <dbReference type="Proteomes" id="UP001285263"/>
    </source>
</evidence>